<protein>
    <submittedName>
        <fullName evidence="2">Uncharacterized protein</fullName>
    </submittedName>
</protein>
<dbReference type="GO" id="GO:0006606">
    <property type="term" value="P:protein import into nucleus"/>
    <property type="evidence" value="ECO:0007669"/>
    <property type="project" value="TreeGrafter"/>
</dbReference>
<dbReference type="GO" id="GO:0036228">
    <property type="term" value="P:protein localization to nuclear inner membrane"/>
    <property type="evidence" value="ECO:0007669"/>
    <property type="project" value="TreeGrafter"/>
</dbReference>
<dbReference type="PANTHER" id="PTHR10350">
    <property type="entry name" value="NUCLEAR PORE COMPLEX PROTEIN NUP155"/>
    <property type="match status" value="1"/>
</dbReference>
<feature type="compositionally biased region" description="Low complexity" evidence="1">
    <location>
        <begin position="228"/>
        <end position="239"/>
    </location>
</feature>
<name>X6P3B0_RETFI</name>
<accession>X6P3B0</accession>
<gene>
    <name evidence="2" type="ORF">RFI_05064</name>
</gene>
<keyword evidence="3" id="KW-1185">Reference proteome</keyword>
<dbReference type="GO" id="GO:0044611">
    <property type="term" value="C:nuclear pore inner ring"/>
    <property type="evidence" value="ECO:0007669"/>
    <property type="project" value="TreeGrafter"/>
</dbReference>
<comment type="caution">
    <text evidence="2">The sequence shown here is derived from an EMBL/GenBank/DDBJ whole genome shotgun (WGS) entry which is preliminary data.</text>
</comment>
<feature type="region of interest" description="Disordered" evidence="1">
    <location>
        <begin position="488"/>
        <end position="522"/>
    </location>
</feature>
<organism evidence="2 3">
    <name type="scientific">Reticulomyxa filosa</name>
    <dbReference type="NCBI Taxonomy" id="46433"/>
    <lineage>
        <taxon>Eukaryota</taxon>
        <taxon>Sar</taxon>
        <taxon>Rhizaria</taxon>
        <taxon>Retaria</taxon>
        <taxon>Foraminifera</taxon>
        <taxon>Monothalamids</taxon>
        <taxon>Reticulomyxidae</taxon>
        <taxon>Reticulomyxa</taxon>
    </lineage>
</organism>
<dbReference type="GO" id="GO:0006405">
    <property type="term" value="P:RNA export from nucleus"/>
    <property type="evidence" value="ECO:0007669"/>
    <property type="project" value="TreeGrafter"/>
</dbReference>
<dbReference type="PANTHER" id="PTHR10350:SF6">
    <property type="entry name" value="NUCLEAR PORE COMPLEX PROTEIN NUP155"/>
    <property type="match status" value="1"/>
</dbReference>
<dbReference type="Gene3D" id="1.20.58.1780">
    <property type="match status" value="1"/>
</dbReference>
<reference evidence="2 3" key="1">
    <citation type="journal article" date="2013" name="Curr. Biol.">
        <title>The Genome of the Foraminiferan Reticulomyxa filosa.</title>
        <authorList>
            <person name="Glockner G."/>
            <person name="Hulsmann N."/>
            <person name="Schleicher M."/>
            <person name="Noegel A.A."/>
            <person name="Eichinger L."/>
            <person name="Gallinger C."/>
            <person name="Pawlowski J."/>
            <person name="Sierra R."/>
            <person name="Euteneuer U."/>
            <person name="Pillet L."/>
            <person name="Moustafa A."/>
            <person name="Platzer M."/>
            <person name="Groth M."/>
            <person name="Szafranski K."/>
            <person name="Schliwa M."/>
        </authorList>
    </citation>
    <scope>NUCLEOTIDE SEQUENCE [LARGE SCALE GENOMIC DNA]</scope>
</reference>
<dbReference type="GO" id="GO:0017056">
    <property type="term" value="F:structural constituent of nuclear pore"/>
    <property type="evidence" value="ECO:0007669"/>
    <property type="project" value="InterPro"/>
</dbReference>
<feature type="non-terminal residue" evidence="2">
    <location>
        <position position="1"/>
    </location>
</feature>
<proteinExistence type="predicted"/>
<dbReference type="EMBL" id="ASPP01004521">
    <property type="protein sequence ID" value="ETO32052.1"/>
    <property type="molecule type" value="Genomic_DNA"/>
</dbReference>
<dbReference type="InterPro" id="IPR004870">
    <property type="entry name" value="Nucleoporin_Nup155"/>
</dbReference>
<dbReference type="InterPro" id="IPR042538">
    <property type="entry name" value="Nucleoporin_Nup155_C_3"/>
</dbReference>
<dbReference type="Proteomes" id="UP000023152">
    <property type="component" value="Unassembled WGS sequence"/>
</dbReference>
<feature type="region of interest" description="Disordered" evidence="1">
    <location>
        <begin position="1"/>
        <end position="29"/>
    </location>
</feature>
<feature type="compositionally biased region" description="Gly residues" evidence="1">
    <location>
        <begin position="10"/>
        <end position="29"/>
    </location>
</feature>
<evidence type="ECO:0000256" key="1">
    <source>
        <dbReference type="SAM" id="MobiDB-lite"/>
    </source>
</evidence>
<evidence type="ECO:0000313" key="2">
    <source>
        <dbReference type="EMBL" id="ETO32052.1"/>
    </source>
</evidence>
<sequence length="867" mass="97993">GRKEEKGRAGTEGGGRGAGGTGGAGGGGGGGGKGGLNEMCTQFACSPRQFVCVTPHALYRFEYLRPIDELRRCVVAKDKKGIECLFNKYSTEECLVMLFHLTAMNNKFHIDSNEFSSAVYYFARAHIYKRKEEHTSHVWYNQSWYSTTRLFGDVKVFALYLCLARVLRAFLPFACVVVEESTGRVQPRWTINQIKVPLAFMCNLKRFTEANLKEWTTPTTWFDEKGRNSSGSSGSSGSSSRGGGISQQSLYRDLDKFLQGLEWCIETFHMLLHLCTPAYLEKILRILSPNDYLMFKSFALVDTMIVHSGEEHERQWKCILRALVAAIGNDEQVERLHHVAPHLFPEPDLLVFKADSLLRTRDTTIPVAMEANTNKALSLLKQASFNRGFDLQTSCWALRDIFPEMTVERLTQCYDEIISSVNVLFATENSVPNRVSQAQKVLHECLASNDRTLIHKLYTWFFEHNLIHILFPLKAPGLEAFLKGGVEGREGAEEEEEERGGGGGGGGGGRGEESTAATATATATATAAEEQALIEALPYRVERWKQLLKWYLFSKQYAKYGNLVRYICTQVVGIPLRDRQQLLWDGAMAIKAADDRLMTEFSTGRELHLTYNFEFLHSACDIQARVLSALERASPSSEEELPEIVASWKQLCKVLNDKLLDLSKVRNVAIRYRIWDAALDCVALEGNPRCQSSAEKIWAEWISDLFHQTTAPLRRVGAHESAWVEQVSNELKWWCDRHDIVKQPWMFPIKFLVKCLEQKVIASNIDDQSKNRAVVDIMQYCGVSWSSLLDAYANVVGDSSLPVTTIVHVLFSIAHLLNIADDVHSIAKRQELARKMVQFINSLNVHQNIKRKLLQSFHPHINHNTYR</sequence>
<dbReference type="Gene3D" id="1.20.120.1880">
    <property type="entry name" value="Nucleoporin, helical C-terminal domain"/>
    <property type="match status" value="1"/>
</dbReference>
<dbReference type="AlphaFoldDB" id="X6P3B0"/>
<dbReference type="GO" id="GO:0000972">
    <property type="term" value="P:transcription-dependent tethering of RNA polymerase II gene DNA at nuclear periphery"/>
    <property type="evidence" value="ECO:0007669"/>
    <property type="project" value="TreeGrafter"/>
</dbReference>
<feature type="region of interest" description="Disordered" evidence="1">
    <location>
        <begin position="223"/>
        <end position="244"/>
    </location>
</feature>
<evidence type="ECO:0000313" key="3">
    <source>
        <dbReference type="Proteomes" id="UP000023152"/>
    </source>
</evidence>